<dbReference type="InterPro" id="IPR039424">
    <property type="entry name" value="SBP_5"/>
</dbReference>
<dbReference type="Pfam" id="PF00496">
    <property type="entry name" value="SBP_bac_5"/>
    <property type="match status" value="1"/>
</dbReference>
<dbReference type="InterPro" id="IPR030678">
    <property type="entry name" value="Peptide/Ni-bd"/>
</dbReference>
<reference evidence="6 7" key="1">
    <citation type="journal article" date="2016" name="Nat. Commun.">
        <title>Thousands of microbial genomes shed light on interconnected biogeochemical processes in an aquifer system.</title>
        <authorList>
            <person name="Anantharaman K."/>
            <person name="Brown C.T."/>
            <person name="Hug L.A."/>
            <person name="Sharon I."/>
            <person name="Castelle C.J."/>
            <person name="Probst A.J."/>
            <person name="Thomas B.C."/>
            <person name="Singh A."/>
            <person name="Wilkins M.J."/>
            <person name="Karaoz U."/>
            <person name="Brodie E.L."/>
            <person name="Williams K.H."/>
            <person name="Hubbard S.S."/>
            <person name="Banfield J.F."/>
        </authorList>
    </citation>
    <scope>NUCLEOTIDE SEQUENCE [LARGE SCALE GENOMIC DNA]</scope>
</reference>
<accession>A0A1G2GRM6</accession>
<keyword evidence="4" id="KW-0472">Membrane</keyword>
<evidence type="ECO:0000256" key="4">
    <source>
        <dbReference type="SAM" id="Phobius"/>
    </source>
</evidence>
<keyword evidence="2" id="KW-0813">Transport</keyword>
<keyword evidence="4" id="KW-0812">Transmembrane</keyword>
<evidence type="ECO:0000256" key="1">
    <source>
        <dbReference type="ARBA" id="ARBA00005695"/>
    </source>
</evidence>
<keyword evidence="4" id="KW-1133">Transmembrane helix</keyword>
<dbReference type="STRING" id="1802126.A3B25_02900"/>
<comment type="caution">
    <text evidence="6">The sequence shown here is derived from an EMBL/GenBank/DDBJ whole genome shotgun (WGS) entry which is preliminary data.</text>
</comment>
<organism evidence="6 7">
    <name type="scientific">Candidatus Ryanbacteria bacterium RIFCSPLOWO2_01_FULL_48_26</name>
    <dbReference type="NCBI Taxonomy" id="1802126"/>
    <lineage>
        <taxon>Bacteria</taxon>
        <taxon>Candidatus Ryaniibacteriota</taxon>
    </lineage>
</organism>
<dbReference type="GO" id="GO:1904680">
    <property type="term" value="F:peptide transmembrane transporter activity"/>
    <property type="evidence" value="ECO:0007669"/>
    <property type="project" value="TreeGrafter"/>
</dbReference>
<dbReference type="InterPro" id="IPR000914">
    <property type="entry name" value="SBP_5_dom"/>
</dbReference>
<evidence type="ECO:0000256" key="2">
    <source>
        <dbReference type="ARBA" id="ARBA00022448"/>
    </source>
</evidence>
<dbReference type="PANTHER" id="PTHR30290:SF9">
    <property type="entry name" value="OLIGOPEPTIDE-BINDING PROTEIN APPA"/>
    <property type="match status" value="1"/>
</dbReference>
<dbReference type="SUPFAM" id="SSF53850">
    <property type="entry name" value="Periplasmic binding protein-like II"/>
    <property type="match status" value="1"/>
</dbReference>
<dbReference type="Gene3D" id="3.10.105.10">
    <property type="entry name" value="Dipeptide-binding Protein, Domain 3"/>
    <property type="match status" value="1"/>
</dbReference>
<dbReference type="PANTHER" id="PTHR30290">
    <property type="entry name" value="PERIPLASMIC BINDING COMPONENT OF ABC TRANSPORTER"/>
    <property type="match status" value="1"/>
</dbReference>
<protein>
    <recommendedName>
        <fullName evidence="5">Solute-binding protein family 5 domain-containing protein</fullName>
    </recommendedName>
</protein>
<dbReference type="PIRSF" id="PIRSF002741">
    <property type="entry name" value="MppA"/>
    <property type="match status" value="1"/>
</dbReference>
<evidence type="ECO:0000259" key="5">
    <source>
        <dbReference type="Pfam" id="PF00496"/>
    </source>
</evidence>
<comment type="similarity">
    <text evidence="1">Belongs to the bacterial solute-binding protein 5 family.</text>
</comment>
<dbReference type="GO" id="GO:0015833">
    <property type="term" value="P:peptide transport"/>
    <property type="evidence" value="ECO:0007669"/>
    <property type="project" value="TreeGrafter"/>
</dbReference>
<evidence type="ECO:0000313" key="6">
    <source>
        <dbReference type="EMBL" id="OGZ52780.1"/>
    </source>
</evidence>
<evidence type="ECO:0000256" key="3">
    <source>
        <dbReference type="ARBA" id="ARBA00022729"/>
    </source>
</evidence>
<feature type="transmembrane region" description="Helical" evidence="4">
    <location>
        <begin position="28"/>
        <end position="50"/>
    </location>
</feature>
<dbReference type="AlphaFoldDB" id="A0A1G2GRM6"/>
<dbReference type="EMBL" id="MHNW01000039">
    <property type="protein sequence ID" value="OGZ52780.1"/>
    <property type="molecule type" value="Genomic_DNA"/>
</dbReference>
<feature type="domain" description="Solute-binding protein family 5" evidence="5">
    <location>
        <begin position="103"/>
        <end position="459"/>
    </location>
</feature>
<dbReference type="Gene3D" id="3.90.76.10">
    <property type="entry name" value="Dipeptide-binding Protein, Domain 1"/>
    <property type="match status" value="1"/>
</dbReference>
<dbReference type="Proteomes" id="UP000179106">
    <property type="component" value="Unassembled WGS sequence"/>
</dbReference>
<dbReference type="GO" id="GO:0042597">
    <property type="term" value="C:periplasmic space"/>
    <property type="evidence" value="ECO:0007669"/>
    <property type="project" value="UniProtKB-ARBA"/>
</dbReference>
<dbReference type="Gene3D" id="3.40.190.10">
    <property type="entry name" value="Periplasmic binding protein-like II"/>
    <property type="match status" value="1"/>
</dbReference>
<dbReference type="GO" id="GO:0043190">
    <property type="term" value="C:ATP-binding cassette (ABC) transporter complex"/>
    <property type="evidence" value="ECO:0007669"/>
    <property type="project" value="InterPro"/>
</dbReference>
<keyword evidence="3" id="KW-0732">Signal</keyword>
<evidence type="ECO:0000313" key="7">
    <source>
        <dbReference type="Proteomes" id="UP000179106"/>
    </source>
</evidence>
<sequence length="560" mass="63510">MPFRGGFLYRAMIWFRKIFQALTQKEKVLLVPVVLVAIFSGIVLLGLIFATSTTPVPASGGDYTEGFIGQPVYINPITASSDIDKSLVRLVFQNLGDITDTIATSSDGRIWKVRLKENLHWQDNAKLTSDDVIFTVQRIQDQESQSPLPLYKAWQGATAKRLSELEIQFSIINSYAFFPETLENLYILPKHIFAEVPPANWHLSDYNLKPIGSGPFKFEGYEKRLDGFITTYKLSPWDKYAGDTALIGNFSLMFFSHRSDLLDAFNSGKIDGFAGLEPGETVRIKRPHETINYTIPNYYAVFFNQNKNIPLKDLEVRKALSIVLDRDAIIRTALEDFGAKAFGPIPEGTPYFSKDNVSTSTENMSDLLDAAGWKIADSDFREKTVKNTKIPLELTLTVPDIEFLATTANLLKAAWEKIGVKVNLAIGSIDSIMNDTIKNRDYEALLFGNMLSKSYDLFSFWHSSQRFSPEQNLSFYNNKKADSLIESIRQGTDKERQESEFHELQKTITQDYPAVFLYSPYYVYVSAKNIHGADARLITERADRFIGANYWYTKTARVLK</sequence>
<gene>
    <name evidence="6" type="ORF">A3B25_02900</name>
</gene>
<proteinExistence type="inferred from homology"/>
<name>A0A1G2GRM6_9BACT</name>